<accession>A0AAD6YGK9</accession>
<feature type="region of interest" description="Disordered" evidence="1">
    <location>
        <begin position="583"/>
        <end position="635"/>
    </location>
</feature>
<dbReference type="InterPro" id="IPR032675">
    <property type="entry name" value="LRR_dom_sf"/>
</dbReference>
<keyword evidence="3" id="KW-1185">Reference proteome</keyword>
<protein>
    <recommendedName>
        <fullName evidence="4">F-box domain-containing protein</fullName>
    </recommendedName>
</protein>
<comment type="caution">
    <text evidence="2">The sequence shown here is derived from an EMBL/GenBank/DDBJ whole genome shotgun (WGS) entry which is preliminary data.</text>
</comment>
<evidence type="ECO:0000313" key="2">
    <source>
        <dbReference type="EMBL" id="KAJ7212550.1"/>
    </source>
</evidence>
<evidence type="ECO:0000256" key="1">
    <source>
        <dbReference type="SAM" id="MobiDB-lite"/>
    </source>
</evidence>
<proteinExistence type="predicted"/>
<dbReference type="SUPFAM" id="SSF52047">
    <property type="entry name" value="RNI-like"/>
    <property type="match status" value="1"/>
</dbReference>
<dbReference type="EMBL" id="JARJCW010000023">
    <property type="protein sequence ID" value="KAJ7212550.1"/>
    <property type="molecule type" value="Genomic_DNA"/>
</dbReference>
<sequence length="823" mass="89971">MHKAWDIVELVENICAHLAPADLVRLKTDTARDLALLSRTSTIFLDPALDVLWRSQDSLIHLLRCMPDDLLEIPVVPPDPERRYSHGRSPPAPPIRLRRPILPTDWERPLFYMRRVKFFSMGRPTRYSDVLDAFGPCLPTPYIFPNLEKLWWNEPPFTHLSFFLTLRLTNIHLSSVNTELSVISNYVLQCPGLKTVHLSLKAGGVYNPAARSIWPFSSIVRGLMHIEDLHVPEVDSTAMKHLAQLGMVTGFSYQGALEEPQLFEQSVRFPALFRLSVPLVAVATTLLRFFWQTPLETLIIHNTERNPMTKTAAWDFYSTLAAHCSHTSLLQILNGGQTQLPGEPTPEQIVANSVGGDILLPLFSFPNLHTVQLRHPVGFDLDDATILDMARSWPRITSLSLVASTTSHMPSRVTLEGLYAFAQHCPRLYELTITFDATLAPRTLPSDETRTNQLCLKCLNLGYSPVGDPGPVAEFLFSIFPHLWAIRSEDKNTAVGAWLPVRTMFKELQSRLPNKDLCVNGIERPDRCGFNPHGAAQKGGPGVHLTSHSRITFVEGGPHACITFDDGEARPTVAFDDTEACPPVASDNTEARPPAGFNDGETRLPAAFDDDKAHPPATLDEGKACPPAGFDDGEAAHLSPLMTATPARPPPLMTATPRPPLAFYDGEARPHVALSAVRPVRVSPVSEASHGCMSLDTGKARPPIAFVNCDGRARVAFFSGKKWQQGGGSGLSGPGFSSVCLLTGREERRTQPAASGLPSSAAAARACGMHTRCTHRGWAAPAAPPAGCARDAHNVALCAALQWLHMSAMGASLTRASKTTRSS</sequence>
<dbReference type="AlphaFoldDB" id="A0AAD6YGK9"/>
<reference evidence="2" key="1">
    <citation type="submission" date="2023-03" db="EMBL/GenBank/DDBJ databases">
        <title>Massive genome expansion in bonnet fungi (Mycena s.s.) driven by repeated elements and novel gene families across ecological guilds.</title>
        <authorList>
            <consortium name="Lawrence Berkeley National Laboratory"/>
            <person name="Harder C.B."/>
            <person name="Miyauchi S."/>
            <person name="Viragh M."/>
            <person name="Kuo A."/>
            <person name="Thoen E."/>
            <person name="Andreopoulos B."/>
            <person name="Lu D."/>
            <person name="Skrede I."/>
            <person name="Drula E."/>
            <person name="Henrissat B."/>
            <person name="Morin E."/>
            <person name="Kohler A."/>
            <person name="Barry K."/>
            <person name="LaButti K."/>
            <person name="Morin E."/>
            <person name="Salamov A."/>
            <person name="Lipzen A."/>
            <person name="Mereny Z."/>
            <person name="Hegedus B."/>
            <person name="Baldrian P."/>
            <person name="Stursova M."/>
            <person name="Weitz H."/>
            <person name="Taylor A."/>
            <person name="Grigoriev I.V."/>
            <person name="Nagy L.G."/>
            <person name="Martin F."/>
            <person name="Kauserud H."/>
        </authorList>
    </citation>
    <scope>NUCLEOTIDE SEQUENCE</scope>
    <source>
        <strain evidence="2">9144</strain>
    </source>
</reference>
<dbReference type="Proteomes" id="UP001219525">
    <property type="component" value="Unassembled WGS sequence"/>
</dbReference>
<evidence type="ECO:0008006" key="4">
    <source>
        <dbReference type="Google" id="ProtNLM"/>
    </source>
</evidence>
<organism evidence="2 3">
    <name type="scientific">Mycena pura</name>
    <dbReference type="NCBI Taxonomy" id="153505"/>
    <lineage>
        <taxon>Eukaryota</taxon>
        <taxon>Fungi</taxon>
        <taxon>Dikarya</taxon>
        <taxon>Basidiomycota</taxon>
        <taxon>Agaricomycotina</taxon>
        <taxon>Agaricomycetes</taxon>
        <taxon>Agaricomycetidae</taxon>
        <taxon>Agaricales</taxon>
        <taxon>Marasmiineae</taxon>
        <taxon>Mycenaceae</taxon>
        <taxon>Mycena</taxon>
    </lineage>
</organism>
<name>A0AAD6YGK9_9AGAR</name>
<dbReference type="Gene3D" id="3.80.10.10">
    <property type="entry name" value="Ribonuclease Inhibitor"/>
    <property type="match status" value="1"/>
</dbReference>
<evidence type="ECO:0000313" key="3">
    <source>
        <dbReference type="Proteomes" id="UP001219525"/>
    </source>
</evidence>
<gene>
    <name evidence="2" type="ORF">GGX14DRAFT_564304</name>
</gene>